<evidence type="ECO:0000256" key="2">
    <source>
        <dbReference type="RuleBase" id="RU003452"/>
    </source>
</evidence>
<dbReference type="InterPro" id="IPR001447">
    <property type="entry name" value="Arylamine_N-AcTrfase"/>
</dbReference>
<dbReference type="Gene3D" id="2.40.128.150">
    <property type="entry name" value="Cysteine proteinases"/>
    <property type="match status" value="1"/>
</dbReference>
<dbReference type="GO" id="GO:0016407">
    <property type="term" value="F:acetyltransferase activity"/>
    <property type="evidence" value="ECO:0007669"/>
    <property type="project" value="InterPro"/>
</dbReference>
<keyword evidence="6" id="KW-1185">Reference proteome</keyword>
<reference evidence="3 6" key="2">
    <citation type="submission" date="2019-10" db="EMBL/GenBank/DDBJ databases">
        <title>Prolixibacter strains distinguished by the presence of nitrate reductase genes were adept at nitrate-dependent anaerobic corrosion of metallic iron and carbon steel.</title>
        <authorList>
            <person name="Iino T."/>
            <person name="Shono N."/>
            <person name="Ito K."/>
            <person name="Nakamura R."/>
            <person name="Sueoka K."/>
            <person name="Harayama S."/>
            <person name="Ohkuma M."/>
        </authorList>
    </citation>
    <scope>NUCLEOTIDE SEQUENCE [LARGE SCALE GENOMIC DNA]</scope>
    <source>
        <strain evidence="3 6">MIC1-1</strain>
    </source>
</reference>
<reference evidence="4 5" key="1">
    <citation type="submission" date="2018-03" db="EMBL/GenBank/DDBJ databases">
        <title>Genomic Encyclopedia of Archaeal and Bacterial Type Strains, Phase II (KMG-II): from individual species to whole genera.</title>
        <authorList>
            <person name="Goeker M."/>
        </authorList>
    </citation>
    <scope>NUCLEOTIDE SEQUENCE [LARGE SCALE GENOMIC DNA]</scope>
    <source>
        <strain evidence="4 5">DSM 27267</strain>
    </source>
</reference>
<evidence type="ECO:0000313" key="6">
    <source>
        <dbReference type="Proteomes" id="UP000396862"/>
    </source>
</evidence>
<name>A0A2P8C6B2_9BACT</name>
<dbReference type="SUPFAM" id="SSF54001">
    <property type="entry name" value="Cysteine proteinases"/>
    <property type="match status" value="1"/>
</dbReference>
<accession>A0A2P8C6B2</accession>
<dbReference type="Gene3D" id="3.30.2140.10">
    <property type="entry name" value="Arylamine N-acetyltransferase"/>
    <property type="match status" value="1"/>
</dbReference>
<dbReference type="PANTHER" id="PTHR11786">
    <property type="entry name" value="N-HYDROXYARYLAMINE O-ACETYLTRANSFERASE"/>
    <property type="match status" value="1"/>
</dbReference>
<dbReference type="RefSeq" id="WP_211297916.1">
    <property type="nucleotide sequence ID" value="NZ_BLAU01000001.1"/>
</dbReference>
<evidence type="ECO:0000313" key="3">
    <source>
        <dbReference type="EMBL" id="GET22728.1"/>
    </source>
</evidence>
<comment type="similarity">
    <text evidence="1 2">Belongs to the arylamine N-acetyltransferase family.</text>
</comment>
<dbReference type="Proteomes" id="UP000396862">
    <property type="component" value="Unassembled WGS sequence"/>
</dbReference>
<gene>
    <name evidence="4" type="ORF">CLV93_11524</name>
    <name evidence="3" type="ORF">JCM18694_29740</name>
</gene>
<proteinExistence type="inferred from homology"/>
<dbReference type="Proteomes" id="UP000240621">
    <property type="component" value="Unassembled WGS sequence"/>
</dbReference>
<keyword evidence="4" id="KW-0808">Transferase</keyword>
<dbReference type="PANTHER" id="PTHR11786:SF0">
    <property type="entry name" value="ARYLAMINE N-ACETYLTRANSFERASE 4-RELATED"/>
    <property type="match status" value="1"/>
</dbReference>
<dbReference type="PRINTS" id="PR01543">
    <property type="entry name" value="ANATRNSFRASE"/>
</dbReference>
<evidence type="ECO:0000256" key="1">
    <source>
        <dbReference type="ARBA" id="ARBA00006547"/>
    </source>
</evidence>
<dbReference type="EMBL" id="BLAU01000001">
    <property type="protein sequence ID" value="GET22728.1"/>
    <property type="molecule type" value="Genomic_DNA"/>
</dbReference>
<dbReference type="AlphaFoldDB" id="A0A2P8C6B2"/>
<evidence type="ECO:0000313" key="5">
    <source>
        <dbReference type="Proteomes" id="UP000240621"/>
    </source>
</evidence>
<dbReference type="Pfam" id="PF00797">
    <property type="entry name" value="Acetyltransf_2"/>
    <property type="match status" value="1"/>
</dbReference>
<protein>
    <submittedName>
        <fullName evidence="3 4">Acetyltransferase</fullName>
    </submittedName>
</protein>
<sequence length="250" mass="29378">MINNEAYLQRIFYDGPTSVSLQTVTQLQKAHVLHVPFENLDIHQKVPIELNIDHIYNKVINQHRGGFCYELNGLFYELLKCLGFEVRRISARVYHANEYAPEYDHLAIVATIDGKEYLTDVGFGEFTFSPLRLDTTELQHDERGTFRIDRYETFCYRVNKQEDNVWQSVYVFENRHREFREFEAMCRYHQTSPESPFTKSRLIKRPTCTGRITLTNDTLKISENGHPAEEKPVNGAEEFATYLDSYFGIR</sequence>
<dbReference type="InterPro" id="IPR038765">
    <property type="entry name" value="Papain-like_cys_pep_sf"/>
</dbReference>
<evidence type="ECO:0000313" key="4">
    <source>
        <dbReference type="EMBL" id="PSK80494.1"/>
    </source>
</evidence>
<organism evidence="4 5">
    <name type="scientific">Prolixibacter denitrificans</name>
    <dbReference type="NCBI Taxonomy" id="1541063"/>
    <lineage>
        <taxon>Bacteria</taxon>
        <taxon>Pseudomonadati</taxon>
        <taxon>Bacteroidota</taxon>
        <taxon>Bacteroidia</taxon>
        <taxon>Marinilabiliales</taxon>
        <taxon>Prolixibacteraceae</taxon>
        <taxon>Prolixibacter</taxon>
    </lineage>
</organism>
<comment type="caution">
    <text evidence="4">The sequence shown here is derived from an EMBL/GenBank/DDBJ whole genome shotgun (WGS) entry which is preliminary data.</text>
</comment>
<dbReference type="EMBL" id="PYGC01000015">
    <property type="protein sequence ID" value="PSK80494.1"/>
    <property type="molecule type" value="Genomic_DNA"/>
</dbReference>